<evidence type="ECO:0000256" key="2">
    <source>
        <dbReference type="ARBA" id="ARBA00022692"/>
    </source>
</evidence>
<dbReference type="PANTHER" id="PTHR11972">
    <property type="entry name" value="NADPH OXIDASE"/>
    <property type="match status" value="1"/>
</dbReference>
<feature type="transmembrane region" description="Helical" evidence="6">
    <location>
        <begin position="113"/>
        <end position="132"/>
    </location>
</feature>
<dbReference type="GO" id="GO:0005886">
    <property type="term" value="C:plasma membrane"/>
    <property type="evidence" value="ECO:0007669"/>
    <property type="project" value="TreeGrafter"/>
</dbReference>
<evidence type="ECO:0000256" key="4">
    <source>
        <dbReference type="ARBA" id="ARBA00023002"/>
    </source>
</evidence>
<dbReference type="InterPro" id="IPR013130">
    <property type="entry name" value="Fe3_Rdtase_TM_dom"/>
</dbReference>
<evidence type="ECO:0000256" key="6">
    <source>
        <dbReference type="SAM" id="Phobius"/>
    </source>
</evidence>
<reference evidence="8 9" key="1">
    <citation type="journal article" date="2014" name="Agronomy (Basel)">
        <title>A Draft Genome Sequence for Ensete ventricosum, the Drought-Tolerant Tree Against Hunger.</title>
        <authorList>
            <person name="Harrison J."/>
            <person name="Moore K.A."/>
            <person name="Paszkiewicz K."/>
            <person name="Jones T."/>
            <person name="Grant M."/>
            <person name="Ambacheew D."/>
            <person name="Muzemil S."/>
            <person name="Studholme D.J."/>
        </authorList>
    </citation>
    <scope>NUCLEOTIDE SEQUENCE [LARGE SCALE GENOMIC DNA]</scope>
</reference>
<comment type="subcellular location">
    <subcellularLocation>
        <location evidence="1">Membrane</location>
        <topology evidence="1">Multi-pass membrane protein</topology>
    </subcellularLocation>
</comment>
<feature type="transmembrane region" description="Helical" evidence="6">
    <location>
        <begin position="200"/>
        <end position="219"/>
    </location>
</feature>
<evidence type="ECO:0000256" key="5">
    <source>
        <dbReference type="ARBA" id="ARBA00023136"/>
    </source>
</evidence>
<keyword evidence="5 6" id="KW-0472">Membrane</keyword>
<keyword evidence="2 6" id="KW-0812">Transmembrane</keyword>
<feature type="transmembrane region" description="Helical" evidence="6">
    <location>
        <begin position="22"/>
        <end position="41"/>
    </location>
</feature>
<dbReference type="InterPro" id="IPR050369">
    <property type="entry name" value="RBOH/FRE"/>
</dbReference>
<dbReference type="Proteomes" id="UP000287651">
    <property type="component" value="Unassembled WGS sequence"/>
</dbReference>
<keyword evidence="3 6" id="KW-1133">Transmembrane helix</keyword>
<proteinExistence type="predicted"/>
<evidence type="ECO:0000256" key="3">
    <source>
        <dbReference type="ARBA" id="ARBA00022989"/>
    </source>
</evidence>
<feature type="transmembrane region" description="Helical" evidence="6">
    <location>
        <begin position="89"/>
        <end position="107"/>
    </location>
</feature>
<dbReference type="GO" id="GO:0000293">
    <property type="term" value="F:ferric-chelate reductase activity"/>
    <property type="evidence" value="ECO:0007669"/>
    <property type="project" value="TreeGrafter"/>
</dbReference>
<dbReference type="AlphaFoldDB" id="A0A426YXC1"/>
<feature type="domain" description="Ferric oxidoreductase" evidence="7">
    <location>
        <begin position="204"/>
        <end position="266"/>
    </location>
</feature>
<name>A0A426YXC1_ENSVE</name>
<evidence type="ECO:0000313" key="9">
    <source>
        <dbReference type="Proteomes" id="UP000287651"/>
    </source>
</evidence>
<evidence type="ECO:0000259" key="7">
    <source>
        <dbReference type="Pfam" id="PF01794"/>
    </source>
</evidence>
<keyword evidence="4" id="KW-0560">Oxidoreductase</keyword>
<protein>
    <recommendedName>
        <fullName evidence="7">Ferric oxidoreductase domain-containing protein</fullName>
    </recommendedName>
</protein>
<gene>
    <name evidence="8" type="ORF">B296_00038643</name>
</gene>
<organism evidence="8 9">
    <name type="scientific">Ensete ventricosum</name>
    <name type="common">Abyssinian banana</name>
    <name type="synonym">Musa ensete</name>
    <dbReference type="NCBI Taxonomy" id="4639"/>
    <lineage>
        <taxon>Eukaryota</taxon>
        <taxon>Viridiplantae</taxon>
        <taxon>Streptophyta</taxon>
        <taxon>Embryophyta</taxon>
        <taxon>Tracheophyta</taxon>
        <taxon>Spermatophyta</taxon>
        <taxon>Magnoliopsida</taxon>
        <taxon>Liliopsida</taxon>
        <taxon>Zingiberales</taxon>
        <taxon>Musaceae</taxon>
        <taxon>Ensete</taxon>
    </lineage>
</organism>
<accession>A0A426YXC1</accession>
<dbReference type="EMBL" id="AMZH03009673">
    <property type="protein sequence ID" value="RRT56354.1"/>
    <property type="molecule type" value="Genomic_DNA"/>
</dbReference>
<evidence type="ECO:0000313" key="8">
    <source>
        <dbReference type="EMBL" id="RRT56354.1"/>
    </source>
</evidence>
<evidence type="ECO:0000256" key="1">
    <source>
        <dbReference type="ARBA" id="ARBA00004141"/>
    </source>
</evidence>
<sequence length="298" mass="33068">MDTAAVGGFPPRNGRKGLVLKALQLLAAAVFAGWLMIWIVMPTNTYRNGWSLRIRAETDSTYFGRQGVVLLLSFFDADELAKNSSLYKFSITPTTGFCILILCALYGAGTNILINTFPILFISVLGCLYLHLVKRSGTSQRYTIHQLGSSSDSMEEVCGCELAAWNSLRRRVNLLLDVSDCGAYVYIYIWGRWQARLDMAALWLGIVGDLCCAFLFFPVARGSSLLPLLGLTSESSIRYHVWLGHITMAVFSAHGVCYIVYWAVTDQIDMVLTTSCLLSLYIPTTCQVDLFTGERDIS</sequence>
<dbReference type="PANTHER" id="PTHR11972:SF41">
    <property type="entry name" value="FERRIC REDUCTION OXIDASE 2"/>
    <property type="match status" value="1"/>
</dbReference>
<dbReference type="Pfam" id="PF01794">
    <property type="entry name" value="Ferric_reduct"/>
    <property type="match status" value="1"/>
</dbReference>
<comment type="caution">
    <text evidence="8">The sequence shown here is derived from an EMBL/GenBank/DDBJ whole genome shotgun (WGS) entry which is preliminary data.</text>
</comment>
<feature type="transmembrane region" description="Helical" evidence="6">
    <location>
        <begin position="239"/>
        <end position="264"/>
    </location>
</feature>